<evidence type="ECO:0000256" key="4">
    <source>
        <dbReference type="ARBA" id="ARBA00022989"/>
    </source>
</evidence>
<evidence type="ECO:0000256" key="6">
    <source>
        <dbReference type="SAM" id="Phobius"/>
    </source>
</evidence>
<reference evidence="7 8" key="1">
    <citation type="submission" date="2015-03" db="EMBL/GenBank/DDBJ databases">
        <authorList>
            <person name="Lepp D."/>
            <person name="Hassan Y.I."/>
            <person name="Li X.-Z."/>
            <person name="Zhou T."/>
        </authorList>
    </citation>
    <scope>NUCLEOTIDE SEQUENCE [LARGE SCALE GENOMIC DNA]</scope>
    <source>
        <strain evidence="7 8">E84</strain>
    </source>
</reference>
<gene>
    <name evidence="7" type="ORF">WH87_08255</name>
</gene>
<proteinExistence type="predicted"/>
<dbReference type="PANTHER" id="PTHR30250:SF26">
    <property type="entry name" value="PSMA PROTEIN"/>
    <property type="match status" value="1"/>
</dbReference>
<dbReference type="GO" id="GO:0005886">
    <property type="term" value="C:plasma membrane"/>
    <property type="evidence" value="ECO:0007669"/>
    <property type="project" value="UniProtKB-SubCell"/>
</dbReference>
<keyword evidence="5 6" id="KW-0472">Membrane</keyword>
<evidence type="ECO:0000256" key="2">
    <source>
        <dbReference type="ARBA" id="ARBA00022475"/>
    </source>
</evidence>
<name>A0A0F5QCX5_9HYPH</name>
<feature type="transmembrane region" description="Helical" evidence="6">
    <location>
        <begin position="275"/>
        <end position="292"/>
    </location>
</feature>
<comment type="caution">
    <text evidence="7">The sequence shown here is derived from an EMBL/GenBank/DDBJ whole genome shotgun (WGS) entry which is preliminary data.</text>
</comment>
<feature type="transmembrane region" description="Helical" evidence="6">
    <location>
        <begin position="246"/>
        <end position="269"/>
    </location>
</feature>
<evidence type="ECO:0000313" key="7">
    <source>
        <dbReference type="EMBL" id="KKC38862.1"/>
    </source>
</evidence>
<feature type="transmembrane region" description="Helical" evidence="6">
    <location>
        <begin position="94"/>
        <end position="115"/>
    </location>
</feature>
<feature type="transmembrane region" description="Helical" evidence="6">
    <location>
        <begin position="63"/>
        <end position="82"/>
    </location>
</feature>
<dbReference type="Pfam" id="PF01943">
    <property type="entry name" value="Polysacc_synt"/>
    <property type="match status" value="1"/>
</dbReference>
<dbReference type="STRING" id="1293439.WH87_08255"/>
<protein>
    <recommendedName>
        <fullName evidence="9">Polysaccharide biosynthesis protein C-terminal domain-containing protein</fullName>
    </recommendedName>
</protein>
<feature type="transmembrane region" description="Helical" evidence="6">
    <location>
        <begin position="30"/>
        <end position="51"/>
    </location>
</feature>
<dbReference type="Proteomes" id="UP000033411">
    <property type="component" value="Unassembled WGS sequence"/>
</dbReference>
<feature type="transmembrane region" description="Helical" evidence="6">
    <location>
        <begin position="127"/>
        <end position="145"/>
    </location>
</feature>
<accession>A0A0F5QCX5</accession>
<evidence type="ECO:0000256" key="5">
    <source>
        <dbReference type="ARBA" id="ARBA00023136"/>
    </source>
</evidence>
<dbReference type="PANTHER" id="PTHR30250">
    <property type="entry name" value="PST FAMILY PREDICTED COLANIC ACID TRANSPORTER"/>
    <property type="match status" value="1"/>
</dbReference>
<evidence type="ECO:0000256" key="3">
    <source>
        <dbReference type="ARBA" id="ARBA00022692"/>
    </source>
</evidence>
<keyword evidence="4 6" id="KW-1133">Transmembrane helix</keyword>
<dbReference type="InterPro" id="IPR050833">
    <property type="entry name" value="Poly_Biosynth_Transport"/>
</dbReference>
<evidence type="ECO:0000313" key="8">
    <source>
        <dbReference type="Proteomes" id="UP000033411"/>
    </source>
</evidence>
<dbReference type="AlphaFoldDB" id="A0A0F5QCX5"/>
<dbReference type="PATRIC" id="fig|1293439.3.peg.1221"/>
<dbReference type="InterPro" id="IPR002797">
    <property type="entry name" value="Polysacc_synth"/>
</dbReference>
<dbReference type="OrthoDB" id="8203984at2"/>
<keyword evidence="2" id="KW-1003">Cell membrane</keyword>
<keyword evidence="3 6" id="KW-0812">Transmembrane</keyword>
<organism evidence="7 8">
    <name type="scientific">Devosia epidermidihirudinis</name>
    <dbReference type="NCBI Taxonomy" id="1293439"/>
    <lineage>
        <taxon>Bacteria</taxon>
        <taxon>Pseudomonadati</taxon>
        <taxon>Pseudomonadota</taxon>
        <taxon>Alphaproteobacteria</taxon>
        <taxon>Hyphomicrobiales</taxon>
        <taxon>Devosiaceae</taxon>
        <taxon>Devosia</taxon>
    </lineage>
</organism>
<comment type="subcellular location">
    <subcellularLocation>
        <location evidence="1">Cell membrane</location>
        <topology evidence="1">Multi-pass membrane protein</topology>
    </subcellularLocation>
</comment>
<evidence type="ECO:0008006" key="9">
    <source>
        <dbReference type="Google" id="ProtNLM"/>
    </source>
</evidence>
<evidence type="ECO:0000256" key="1">
    <source>
        <dbReference type="ARBA" id="ARBA00004651"/>
    </source>
</evidence>
<dbReference type="EMBL" id="LANJ01000012">
    <property type="protein sequence ID" value="KKC38862.1"/>
    <property type="molecule type" value="Genomic_DNA"/>
</dbReference>
<keyword evidence="8" id="KW-1185">Reference proteome</keyword>
<sequence length="366" mass="38145">MIVDAGAQTLLARAIALADAGERDGFWRPYWAICVTRLILAALLGTLGFCYALTAPDEFSRHYIFAALPLLLICSFTPSGMLDGLQRSGLAGLANIPVFLMPALALLVATLTVGAEAGIALGLATSLGYAIALACQFAILVWLGYRPHWVRPGREDVLRTARDSAAMLLAALPGQALFRLQILLCNLLLGTTATALFLYARQITAAFSQILHFLRRAEFPSLVQHLEDADASLPTLFKLQKRGTSVALCTSVFLLIAGMLVGTFFQPIITDAGHVLALFSAGVLTGAVYMAMSQGAFALGRPHHAAVAANLGLLAGLAVSVAVSPMIGLAGFAVGEVAAHLVGGAYLFRCLGAGVRGARVAGGGAS</sequence>
<feature type="transmembrane region" description="Helical" evidence="6">
    <location>
        <begin position="176"/>
        <end position="200"/>
    </location>
</feature>